<sequence length="384" mass="45009">MDKLHFLDGIARIAVFVCLLLAVFVFTVRTENKLANRLFGCFIVFSAIDFSGLLVFEFPKELAALEIIRSTICLLEMPLIYLYVLAVCYSDFRLKWKHLIYTLPFIVMNLVFMPRFYLQSGIEKELFIANYSQMPEVYFFQVLIEVQYWFYIISVFLILKKYRKIYLENYTNPSASTYKWLFQMNCVFLIMHCITASKNVLRYTASREIFLWGNVLMVTMALSVICWFVMMALNHPELFRGINSKLQLTKDFLPQENGLTNDTISQQDEAITSQISMLKKYMAEKQPFLDPSLTIQELANQIDVPVRDLSILINHHMKQHFFDFVNEYRIQKAMGILKDQSKSQLTVLEILYEVGFNSKSSFNTSFKKHTNLTPTAYRNTLIKN</sequence>
<dbReference type="GO" id="GO:0043565">
    <property type="term" value="F:sequence-specific DNA binding"/>
    <property type="evidence" value="ECO:0007669"/>
    <property type="project" value="InterPro"/>
</dbReference>
<organism evidence="6 7">
    <name type="scientific">Flavobacterium hydrocarbonoxydans</name>
    <dbReference type="NCBI Taxonomy" id="2683249"/>
    <lineage>
        <taxon>Bacteria</taxon>
        <taxon>Pseudomonadati</taxon>
        <taxon>Bacteroidota</taxon>
        <taxon>Flavobacteriia</taxon>
        <taxon>Flavobacteriales</taxon>
        <taxon>Flavobacteriaceae</taxon>
        <taxon>Flavobacterium</taxon>
    </lineage>
</organism>
<dbReference type="PANTHER" id="PTHR43280:SF29">
    <property type="entry name" value="ARAC-FAMILY TRANSCRIPTIONAL REGULATOR"/>
    <property type="match status" value="1"/>
</dbReference>
<dbReference type="SMART" id="SM00342">
    <property type="entry name" value="HTH_ARAC"/>
    <property type="match status" value="1"/>
</dbReference>
<dbReference type="RefSeq" id="WP_160374734.1">
    <property type="nucleotide sequence ID" value="NZ_WSTB01000005.1"/>
</dbReference>
<evidence type="ECO:0000259" key="5">
    <source>
        <dbReference type="PROSITE" id="PS01124"/>
    </source>
</evidence>
<feature type="transmembrane region" description="Helical" evidence="4">
    <location>
        <begin position="99"/>
        <end position="118"/>
    </location>
</feature>
<dbReference type="Proteomes" id="UP000471501">
    <property type="component" value="Unassembled WGS sequence"/>
</dbReference>
<evidence type="ECO:0000256" key="1">
    <source>
        <dbReference type="ARBA" id="ARBA00023015"/>
    </source>
</evidence>
<dbReference type="PROSITE" id="PS01124">
    <property type="entry name" value="HTH_ARAC_FAMILY_2"/>
    <property type="match status" value="1"/>
</dbReference>
<keyword evidence="3" id="KW-0804">Transcription</keyword>
<dbReference type="Gene3D" id="1.10.10.60">
    <property type="entry name" value="Homeodomain-like"/>
    <property type="match status" value="2"/>
</dbReference>
<name>A0A6I4NKU9_9FLAO</name>
<dbReference type="Pfam" id="PF12833">
    <property type="entry name" value="HTH_18"/>
    <property type="match status" value="1"/>
</dbReference>
<dbReference type="GO" id="GO:0003700">
    <property type="term" value="F:DNA-binding transcription factor activity"/>
    <property type="evidence" value="ECO:0007669"/>
    <property type="project" value="InterPro"/>
</dbReference>
<protein>
    <submittedName>
        <fullName evidence="6">Helix-turn-helix domain-containing protein</fullName>
    </submittedName>
</protein>
<dbReference type="InterPro" id="IPR009057">
    <property type="entry name" value="Homeodomain-like_sf"/>
</dbReference>
<evidence type="ECO:0000256" key="2">
    <source>
        <dbReference type="ARBA" id="ARBA00023125"/>
    </source>
</evidence>
<dbReference type="InterPro" id="IPR020449">
    <property type="entry name" value="Tscrpt_reg_AraC-type_HTH"/>
</dbReference>
<keyword evidence="4" id="KW-0472">Membrane</keyword>
<evidence type="ECO:0000313" key="7">
    <source>
        <dbReference type="Proteomes" id="UP000471501"/>
    </source>
</evidence>
<dbReference type="PROSITE" id="PS00041">
    <property type="entry name" value="HTH_ARAC_FAMILY_1"/>
    <property type="match status" value="1"/>
</dbReference>
<dbReference type="EMBL" id="WSTB01000005">
    <property type="protein sequence ID" value="MWB94761.1"/>
    <property type="molecule type" value="Genomic_DNA"/>
</dbReference>
<keyword evidence="7" id="KW-1185">Reference proteome</keyword>
<feature type="domain" description="HTH araC/xylS-type" evidence="5">
    <location>
        <begin position="272"/>
        <end position="380"/>
    </location>
</feature>
<dbReference type="SUPFAM" id="SSF46689">
    <property type="entry name" value="Homeodomain-like"/>
    <property type="match status" value="1"/>
</dbReference>
<keyword evidence="1" id="KW-0805">Transcription regulation</keyword>
<dbReference type="PANTHER" id="PTHR43280">
    <property type="entry name" value="ARAC-FAMILY TRANSCRIPTIONAL REGULATOR"/>
    <property type="match status" value="1"/>
</dbReference>
<dbReference type="InterPro" id="IPR018060">
    <property type="entry name" value="HTH_AraC"/>
</dbReference>
<comment type="caution">
    <text evidence="6">The sequence shown here is derived from an EMBL/GenBank/DDBJ whole genome shotgun (WGS) entry which is preliminary data.</text>
</comment>
<dbReference type="PRINTS" id="PR00032">
    <property type="entry name" value="HTHARAC"/>
</dbReference>
<feature type="transmembrane region" description="Helical" evidence="4">
    <location>
        <begin position="68"/>
        <end position="87"/>
    </location>
</feature>
<evidence type="ECO:0000313" key="6">
    <source>
        <dbReference type="EMBL" id="MWB94761.1"/>
    </source>
</evidence>
<proteinExistence type="predicted"/>
<feature type="transmembrane region" description="Helical" evidence="4">
    <location>
        <begin position="38"/>
        <end position="56"/>
    </location>
</feature>
<evidence type="ECO:0000256" key="3">
    <source>
        <dbReference type="ARBA" id="ARBA00023163"/>
    </source>
</evidence>
<keyword evidence="4" id="KW-0812">Transmembrane</keyword>
<feature type="transmembrane region" description="Helical" evidence="4">
    <location>
        <begin position="209"/>
        <end position="233"/>
    </location>
</feature>
<gene>
    <name evidence="6" type="ORF">GON26_10325</name>
</gene>
<dbReference type="InterPro" id="IPR018062">
    <property type="entry name" value="HTH_AraC-typ_CS"/>
</dbReference>
<evidence type="ECO:0000256" key="4">
    <source>
        <dbReference type="SAM" id="Phobius"/>
    </source>
</evidence>
<keyword evidence="2" id="KW-0238">DNA-binding</keyword>
<feature type="transmembrane region" description="Helical" evidence="4">
    <location>
        <begin position="6"/>
        <end position="26"/>
    </location>
</feature>
<reference evidence="6 7" key="1">
    <citation type="submission" date="2019-12" db="EMBL/GenBank/DDBJ databases">
        <authorList>
            <person name="Kim Y.S."/>
        </authorList>
    </citation>
    <scope>NUCLEOTIDE SEQUENCE [LARGE SCALE GENOMIC DNA]</scope>
    <source>
        <strain evidence="6 7">GA093</strain>
    </source>
</reference>
<dbReference type="AlphaFoldDB" id="A0A6I4NKU9"/>
<accession>A0A6I4NKU9</accession>
<feature type="transmembrane region" description="Helical" evidence="4">
    <location>
        <begin position="138"/>
        <end position="159"/>
    </location>
</feature>
<keyword evidence="4" id="KW-1133">Transmembrane helix</keyword>